<dbReference type="AlphaFoldDB" id="A0A8D4VMK3"/>
<dbReference type="KEGG" id="moz:MoryE10_08730"/>
<keyword evidence="5" id="KW-1185">Reference proteome</keyword>
<keyword evidence="1" id="KW-0175">Coiled coil</keyword>
<evidence type="ECO:0000313" key="5">
    <source>
        <dbReference type="Proteomes" id="UP000824988"/>
    </source>
</evidence>
<dbReference type="PANTHER" id="PTHR41786">
    <property type="entry name" value="MOTILITY ACCESSORY FACTOR MAF"/>
    <property type="match status" value="1"/>
</dbReference>
<evidence type="ECO:0000259" key="3">
    <source>
        <dbReference type="Pfam" id="PF01973"/>
    </source>
</evidence>
<name>A0A8D4VMK3_9GAMM</name>
<reference evidence="4" key="1">
    <citation type="submission" date="2019-06" db="EMBL/GenBank/DDBJ databases">
        <title>Complete genome sequence of Methylogaea oryzae strain JCM16910.</title>
        <authorList>
            <person name="Asakawa S."/>
        </authorList>
    </citation>
    <scope>NUCLEOTIDE SEQUENCE</scope>
    <source>
        <strain evidence="4">E10</strain>
    </source>
</reference>
<dbReference type="Pfam" id="PF01973">
    <property type="entry name" value="MptE-like"/>
    <property type="match status" value="1"/>
</dbReference>
<dbReference type="PANTHER" id="PTHR41786:SF1">
    <property type="entry name" value="6-HYDROXYMETHYLPTERIN DIPHOSPHOKINASE MPTE-LIKE DOMAIN-CONTAINING PROTEIN"/>
    <property type="match status" value="1"/>
</dbReference>
<accession>A0A8D4VMK3</accession>
<dbReference type="Pfam" id="PF14559">
    <property type="entry name" value="TPR_19"/>
    <property type="match status" value="1"/>
</dbReference>
<sequence>MDTATAPLEFCVNVFGDEYIYDINREAFARIGSAAVFDGYFGAELFEEHRLNVVVGTDSGLLIRHILRKGLPKGTRYLFIEPPHVLAKLEEAGLLAEDHEEIACVSHDNWRMAAERFKITEYFYINGVSLQLSIAARDANLSEYVELSWKLDDELTQLRWETIANIGGENFIACTVQNCADNVVSATLLRDAYQGRTAVLMGGGPSLDEALPWIAANRDRLVLLAVSRIARRLLEVGLTPDFVFSVDPTDLSFDISREMMKYPDNVVFVCADHANPLLLGQWHGPSLYLGALLPWDSELNPATLPHPGPTVTNTALAVATAMGFNRVILTGIDLCFSAEGYTHAKGSNERAAGPRFTLSGMRTQTNGGWYANTTADLANAILSMGVQAGKAKEAGMEVINPSPNAARVANVEHRPLDEIELPAPAAAGLRIAIPGADEKRRHYDALEADLRNAKRHSDAVKALAEEALDCNGRMYSEDGLSIVDVAAKERMDRIEEQLDADHPLFSQLIKTLGIRDLIKLAKPFDAEEMDETEAKSTGEAYYKAYRDGADKLVKLVDAALDRLECRRQEESDTPDWDKVLPRWKDDRHFRRAALWLARHPAAAERLTAEQRAALDELTQQYETLLHQTDTTHLNDAKRNSALSASRHRARSLLKNQQPDELKKLAMALEEHPAKEEAQPYRLLVDGYLAELNNDPQAALQSYIAIIDLKDQAETILEDTLLRVAQICLERADGDNALFALEGLAQLSPIYHPQYAELLKLTGQPQAAVGVYRDFLERFPTNLFVQLRLARLYLELGANDSAKQLLESVLEKHPDNEAAQRLLAETRQIRWNFSGVP</sequence>
<evidence type="ECO:0000313" key="4">
    <source>
        <dbReference type="EMBL" id="BBL70267.1"/>
    </source>
</evidence>
<gene>
    <name evidence="4" type="ORF">MoryE10_08730</name>
</gene>
<protein>
    <recommendedName>
        <fullName evidence="3">6-hydroxymethylpterin diphosphokinase MptE-like domain-containing protein</fullName>
    </recommendedName>
</protein>
<dbReference type="RefSeq" id="WP_221048327.1">
    <property type="nucleotide sequence ID" value="NZ_AP019782.1"/>
</dbReference>
<feature type="coiled-coil region" evidence="1">
    <location>
        <begin position="436"/>
        <end position="463"/>
    </location>
</feature>
<dbReference type="EMBL" id="AP019782">
    <property type="protein sequence ID" value="BBL70267.1"/>
    <property type="molecule type" value="Genomic_DNA"/>
</dbReference>
<dbReference type="InterPro" id="IPR002826">
    <property type="entry name" value="MptE-like"/>
</dbReference>
<organism evidence="4 5">
    <name type="scientific">Methylogaea oryzae</name>
    <dbReference type="NCBI Taxonomy" id="1295382"/>
    <lineage>
        <taxon>Bacteria</taxon>
        <taxon>Pseudomonadati</taxon>
        <taxon>Pseudomonadota</taxon>
        <taxon>Gammaproteobacteria</taxon>
        <taxon>Methylococcales</taxon>
        <taxon>Methylococcaceae</taxon>
        <taxon>Methylogaea</taxon>
    </lineage>
</organism>
<feature type="domain" description="6-hydroxymethylpterin diphosphokinase MptE-like" evidence="3">
    <location>
        <begin position="175"/>
        <end position="337"/>
    </location>
</feature>
<dbReference type="Proteomes" id="UP000824988">
    <property type="component" value="Chromosome"/>
</dbReference>
<proteinExistence type="predicted"/>
<evidence type="ECO:0000256" key="2">
    <source>
        <dbReference type="SAM" id="MobiDB-lite"/>
    </source>
</evidence>
<feature type="region of interest" description="Disordered" evidence="2">
    <location>
        <begin position="628"/>
        <end position="649"/>
    </location>
</feature>
<evidence type="ECO:0000256" key="1">
    <source>
        <dbReference type="SAM" id="Coils"/>
    </source>
</evidence>